<feature type="domain" description="JmjC" evidence="1">
    <location>
        <begin position="187"/>
        <end position="227"/>
    </location>
</feature>
<dbReference type="InterPro" id="IPR003347">
    <property type="entry name" value="JmjC_dom"/>
</dbReference>
<dbReference type="Gene3D" id="2.60.120.650">
    <property type="entry name" value="Cupin"/>
    <property type="match status" value="2"/>
</dbReference>
<sequence>MTGVDISGDQDRAGRTGTPARLADLVGDLEPFTAGVRGRLARSYRCEAAPRLLTPADIWTRFDCGLLVAPYFGVLLNGVAVPLADVTVTRVVLKRRMAAYARAAAVRERFDTGHTVRLARPDHWHPGIKDLVAALRDELRAEAGCEALLSPPGAAGARAGGGAGEGETFLLQLDGRATAVVGAAGESFTLRPGDVLYVPGGRPYTTTAGDGGCLHLAVTVQQPTPRDLAELALARFLQGPRAEEVAGTHHFMTIDEKVGWLRTELAAHLAAQDDAELVAEAVKIRRRTGQA</sequence>
<comment type="caution">
    <text evidence="2">The sequence shown here is derived from an EMBL/GenBank/DDBJ whole genome shotgun (WGS) entry which is preliminary data.</text>
</comment>
<accession>A0AA90HA10</accession>
<reference evidence="2" key="1">
    <citation type="submission" date="2023-05" db="EMBL/GenBank/DDBJ databases">
        <title>Streptantibioticus silvisoli sp. nov., acidotolerant actinomycetes 1 from pine litter.</title>
        <authorList>
            <person name="Swiecimska M."/>
            <person name="Golinska P."/>
            <person name="Sangal V."/>
            <person name="Wachnowicz B."/>
            <person name="Goodfellow M."/>
        </authorList>
    </citation>
    <scope>NUCLEOTIDE SEQUENCE</scope>
    <source>
        <strain evidence="2">SL13</strain>
    </source>
</reference>
<dbReference type="RefSeq" id="WP_271314346.1">
    <property type="nucleotide sequence ID" value="NZ_JABXJJ020000018.1"/>
</dbReference>
<dbReference type="Pfam" id="PF08007">
    <property type="entry name" value="JmjC_2"/>
    <property type="match status" value="1"/>
</dbReference>
<protein>
    <submittedName>
        <fullName evidence="2">Cupin domain-containing protein</fullName>
    </submittedName>
</protein>
<gene>
    <name evidence="2" type="ORF">POF50_015900</name>
</gene>
<dbReference type="AlphaFoldDB" id="A0AA90HA10"/>
<name>A0AA90HA10_9ACTN</name>
<evidence type="ECO:0000313" key="2">
    <source>
        <dbReference type="EMBL" id="MDI5970807.1"/>
    </source>
</evidence>
<organism evidence="2">
    <name type="scientific">Streptantibioticus silvisoli</name>
    <dbReference type="NCBI Taxonomy" id="2705255"/>
    <lineage>
        <taxon>Bacteria</taxon>
        <taxon>Bacillati</taxon>
        <taxon>Actinomycetota</taxon>
        <taxon>Actinomycetes</taxon>
        <taxon>Kitasatosporales</taxon>
        <taxon>Streptomycetaceae</taxon>
        <taxon>Streptantibioticus</taxon>
    </lineage>
</organism>
<evidence type="ECO:0000259" key="1">
    <source>
        <dbReference type="Pfam" id="PF08007"/>
    </source>
</evidence>
<dbReference type="EMBL" id="JABXJJ020000018">
    <property type="protein sequence ID" value="MDI5970807.1"/>
    <property type="molecule type" value="Genomic_DNA"/>
</dbReference>
<dbReference type="SUPFAM" id="SSF51197">
    <property type="entry name" value="Clavaminate synthase-like"/>
    <property type="match status" value="1"/>
</dbReference>
<proteinExistence type="predicted"/>